<evidence type="ECO:0000256" key="4">
    <source>
        <dbReference type="ARBA" id="ARBA00022692"/>
    </source>
</evidence>
<evidence type="ECO:0000256" key="5">
    <source>
        <dbReference type="ARBA" id="ARBA00022741"/>
    </source>
</evidence>
<dbReference type="InterPro" id="IPR011527">
    <property type="entry name" value="ABC1_TM_dom"/>
</dbReference>
<dbReference type="GO" id="GO:0005886">
    <property type="term" value="C:plasma membrane"/>
    <property type="evidence" value="ECO:0007669"/>
    <property type="project" value="UniProtKB-SubCell"/>
</dbReference>
<reference evidence="13" key="1">
    <citation type="submission" date="2012-12" db="EMBL/GenBank/DDBJ databases">
        <title>Genome Sequence of Photobacterium leiognathi lrivu.4.1.</title>
        <authorList>
            <person name="Urbanczyk H."/>
            <person name="Ogura Y."/>
            <person name="Hayashi T."/>
            <person name="Dunlap P.V."/>
        </authorList>
    </citation>
    <scope>NUCLEOTIDE SEQUENCE [LARGE SCALE GENOMIC DNA]</scope>
    <source>
        <strain evidence="13">lrivu.4.1</strain>
    </source>
</reference>
<sequence length="726" mass="80355">MSSKNPPLGNDIWLASILWLCQHYSIRCHRLKVTTGLPLVQGKLDDSLFERAANQAQLDVGLHPKNKLITASLPAVGITEAGAPIIISECTDGVFKTIQFQINNEHTPTPIVSQQSGDELTHLLSGDVWQVSPMQMADPRVDDIKPKPKKHWLRAAISEVKPWYRDLLIASIFINLLALVVPLFTMNVYDRVVPNQAFNTLWVLAAGVSIALIFDWLLREARSAITDMAGHHIDTKLSAILMQKVLGMKLEHRPQSAAAFARQIQDFDSVREFFTSVTLVTLVDLPFTLFFLALIGWLGGPMMFVPIAVMIVLLLISTIMKGKIGQTLDESARLSTQKQTQLLDSLYNLSDIKQNNAEGIIQRRWEQTVSALSDWHIKSRKYTNVVSHSVMSSQQIVTICLIIIGVYRISEGLLSMGGLIAIVMLSGRAASSINQLSMLMLRYQQSRSAITGLDQVMALPQESNEHQVMDRGEFNGNVQLDDANFAYPEQQFNALSNIKLAIRQGERVGIIGAAGSGKSTLLALLSYQYRPSSGQLYFEGIDAQLWPPAALRNNIGWVGQQPALIYGTIYENILFGCDEVDEKRLSHAITTSGLNGFMDRLANGLETQVGENGRNLSGGQRQAVALARALYRAPSLLLMDEPTSALDQQAEERFRQALHRLPRDITMVISSHRQSILAQCDRIIVLERGQIVADGDAKSILAKQKPQRPVSRVRSVSIVQGGGNEQ</sequence>
<dbReference type="Proteomes" id="UP000030675">
    <property type="component" value="Unassembled WGS sequence"/>
</dbReference>
<keyword evidence="6" id="KW-0067">ATP-binding</keyword>
<keyword evidence="4 9" id="KW-0812">Transmembrane</keyword>
<dbReference type="PROSITE" id="PS00211">
    <property type="entry name" value="ABC_TRANSPORTER_1"/>
    <property type="match status" value="1"/>
</dbReference>
<dbReference type="Gene3D" id="3.40.50.300">
    <property type="entry name" value="P-loop containing nucleotide triphosphate hydrolases"/>
    <property type="match status" value="1"/>
</dbReference>
<name>A0A0U1P6S5_PHOLE</name>
<dbReference type="InterPro" id="IPR003593">
    <property type="entry name" value="AAA+_ATPase"/>
</dbReference>
<dbReference type="PROSITE" id="PS50929">
    <property type="entry name" value="ABC_TM1F"/>
    <property type="match status" value="1"/>
</dbReference>
<dbReference type="HOGENOM" id="CLU_000604_95_6_6"/>
<evidence type="ECO:0000259" key="10">
    <source>
        <dbReference type="PROSITE" id="PS50893"/>
    </source>
</evidence>
<feature type="transmembrane region" description="Helical" evidence="9">
    <location>
        <begin position="303"/>
        <end position="320"/>
    </location>
</feature>
<accession>A0A0U1P6S5</accession>
<evidence type="ECO:0000313" key="13">
    <source>
        <dbReference type="Proteomes" id="UP000030675"/>
    </source>
</evidence>
<dbReference type="Gene3D" id="1.20.1560.10">
    <property type="entry name" value="ABC transporter type 1, transmembrane domain"/>
    <property type="match status" value="1"/>
</dbReference>
<dbReference type="PANTHER" id="PTHR24221">
    <property type="entry name" value="ATP-BINDING CASSETTE SUB-FAMILY B"/>
    <property type="match status" value="1"/>
</dbReference>
<keyword evidence="3" id="KW-1003">Cell membrane</keyword>
<keyword evidence="7 9" id="KW-1133">Transmembrane helix</keyword>
<evidence type="ECO:0000256" key="8">
    <source>
        <dbReference type="ARBA" id="ARBA00023136"/>
    </source>
</evidence>
<dbReference type="AlphaFoldDB" id="A0A0U1P6S5"/>
<dbReference type="InterPro" id="IPR017750">
    <property type="entry name" value="ATPase_T1SS"/>
</dbReference>
<dbReference type="Pfam" id="PF00005">
    <property type="entry name" value="ABC_tran"/>
    <property type="match status" value="1"/>
</dbReference>
<dbReference type="InterPro" id="IPR003439">
    <property type="entry name" value="ABC_transporter-like_ATP-bd"/>
</dbReference>
<dbReference type="eggNOG" id="COG2274">
    <property type="taxonomic scope" value="Bacteria"/>
</dbReference>
<keyword evidence="8 9" id="KW-0472">Membrane</keyword>
<feature type="transmembrane region" description="Helical" evidence="9">
    <location>
        <begin position="201"/>
        <end position="218"/>
    </location>
</feature>
<comment type="subcellular location">
    <subcellularLocation>
        <location evidence="1">Cell membrane</location>
        <topology evidence="1">Multi-pass membrane protein</topology>
    </subcellularLocation>
</comment>
<organism evidence="12 13">
    <name type="scientific">Photobacterium leiognathi lrivu.4.1</name>
    <dbReference type="NCBI Taxonomy" id="1248232"/>
    <lineage>
        <taxon>Bacteria</taxon>
        <taxon>Pseudomonadati</taxon>
        <taxon>Pseudomonadota</taxon>
        <taxon>Gammaproteobacteria</taxon>
        <taxon>Vibrionales</taxon>
        <taxon>Vibrionaceae</taxon>
        <taxon>Photobacterium</taxon>
    </lineage>
</organism>
<evidence type="ECO:0000256" key="2">
    <source>
        <dbReference type="ARBA" id="ARBA00022448"/>
    </source>
</evidence>
<protein>
    <submittedName>
        <fullName evidence="12">Type I secretion system ATPase</fullName>
    </submittedName>
</protein>
<dbReference type="FunFam" id="3.40.50.300:FF:000299">
    <property type="entry name" value="ABC transporter ATP-binding protein/permease"/>
    <property type="match status" value="1"/>
</dbReference>
<feature type="domain" description="ABC transporter" evidence="10">
    <location>
        <begin position="478"/>
        <end position="713"/>
    </location>
</feature>
<evidence type="ECO:0000256" key="7">
    <source>
        <dbReference type="ARBA" id="ARBA00022989"/>
    </source>
</evidence>
<keyword evidence="2" id="KW-0813">Transport</keyword>
<dbReference type="InterPro" id="IPR027417">
    <property type="entry name" value="P-loop_NTPase"/>
</dbReference>
<dbReference type="EMBL" id="DF196819">
    <property type="protein sequence ID" value="GAD30249.1"/>
    <property type="molecule type" value="Genomic_DNA"/>
</dbReference>
<dbReference type="NCBIfam" id="TIGR03375">
    <property type="entry name" value="type_I_sec_LssB"/>
    <property type="match status" value="1"/>
</dbReference>
<feature type="transmembrane region" description="Helical" evidence="9">
    <location>
        <begin position="273"/>
        <end position="297"/>
    </location>
</feature>
<dbReference type="GO" id="GO:0034040">
    <property type="term" value="F:ATPase-coupled lipid transmembrane transporter activity"/>
    <property type="evidence" value="ECO:0007669"/>
    <property type="project" value="TreeGrafter"/>
</dbReference>
<evidence type="ECO:0000256" key="3">
    <source>
        <dbReference type="ARBA" id="ARBA00022475"/>
    </source>
</evidence>
<dbReference type="InterPro" id="IPR036640">
    <property type="entry name" value="ABC1_TM_sf"/>
</dbReference>
<keyword evidence="5" id="KW-0547">Nucleotide-binding</keyword>
<feature type="transmembrane region" description="Helical" evidence="9">
    <location>
        <begin position="385"/>
        <end position="407"/>
    </location>
</feature>
<dbReference type="GO" id="GO:0140359">
    <property type="term" value="F:ABC-type transporter activity"/>
    <property type="evidence" value="ECO:0007669"/>
    <property type="project" value="InterPro"/>
</dbReference>
<dbReference type="GO" id="GO:0016887">
    <property type="term" value="F:ATP hydrolysis activity"/>
    <property type="evidence" value="ECO:0007669"/>
    <property type="project" value="InterPro"/>
</dbReference>
<dbReference type="PANTHER" id="PTHR24221:SF248">
    <property type="entry name" value="ABC TRANSPORTER TRANSMEMBRANE REGION"/>
    <property type="match status" value="1"/>
</dbReference>
<evidence type="ECO:0000256" key="6">
    <source>
        <dbReference type="ARBA" id="ARBA00022840"/>
    </source>
</evidence>
<evidence type="ECO:0000256" key="9">
    <source>
        <dbReference type="SAM" id="Phobius"/>
    </source>
</evidence>
<dbReference type="RefSeq" id="WP_023932894.1">
    <property type="nucleotide sequence ID" value="NZ_DF196819.1"/>
</dbReference>
<dbReference type="SUPFAM" id="SSF52540">
    <property type="entry name" value="P-loop containing nucleoside triphosphate hydrolases"/>
    <property type="match status" value="1"/>
</dbReference>
<dbReference type="InterPro" id="IPR039421">
    <property type="entry name" value="Type_1_exporter"/>
</dbReference>
<dbReference type="GO" id="GO:0005524">
    <property type="term" value="F:ATP binding"/>
    <property type="evidence" value="ECO:0007669"/>
    <property type="project" value="UniProtKB-KW"/>
</dbReference>
<dbReference type="SUPFAM" id="SSF90123">
    <property type="entry name" value="ABC transporter transmembrane region"/>
    <property type="match status" value="1"/>
</dbReference>
<proteinExistence type="predicted"/>
<evidence type="ECO:0000313" key="12">
    <source>
        <dbReference type="EMBL" id="GAD30249.1"/>
    </source>
</evidence>
<dbReference type="Gene3D" id="3.90.70.10">
    <property type="entry name" value="Cysteine proteinases"/>
    <property type="match status" value="1"/>
</dbReference>
<feature type="domain" description="ABC transmembrane type-1" evidence="11">
    <location>
        <begin position="167"/>
        <end position="445"/>
    </location>
</feature>
<evidence type="ECO:0000259" key="11">
    <source>
        <dbReference type="PROSITE" id="PS50929"/>
    </source>
</evidence>
<evidence type="ECO:0000256" key="1">
    <source>
        <dbReference type="ARBA" id="ARBA00004651"/>
    </source>
</evidence>
<feature type="transmembrane region" description="Helical" evidence="9">
    <location>
        <begin position="167"/>
        <end position="189"/>
    </location>
</feature>
<dbReference type="SMART" id="SM00382">
    <property type="entry name" value="AAA"/>
    <property type="match status" value="1"/>
</dbReference>
<dbReference type="Pfam" id="PF00664">
    <property type="entry name" value="ABC_membrane"/>
    <property type="match status" value="1"/>
</dbReference>
<dbReference type="CDD" id="cd18587">
    <property type="entry name" value="ABC_6TM_LapB_like"/>
    <property type="match status" value="1"/>
</dbReference>
<dbReference type="PROSITE" id="PS50893">
    <property type="entry name" value="ABC_TRANSPORTER_2"/>
    <property type="match status" value="1"/>
</dbReference>
<gene>
    <name evidence="12" type="ORF">PLEI_1904</name>
</gene>
<dbReference type="InterPro" id="IPR017871">
    <property type="entry name" value="ABC_transporter-like_CS"/>
</dbReference>